<sequence length="59" mass="6443">MRPGVHHLMNLILYGGMLAFIAYICGGSVIAEILAALLFSIFGVLLVREIVLKLTGKRE</sequence>
<comment type="caution">
    <text evidence="2">The sequence shown here is derived from an EMBL/GenBank/DDBJ whole genome shotgun (WGS) entry which is preliminary data.</text>
</comment>
<feature type="transmembrane region" description="Helical" evidence="1">
    <location>
        <begin position="20"/>
        <end position="47"/>
    </location>
</feature>
<name>A0A1F4UI28_UNCKA</name>
<dbReference type="AlphaFoldDB" id="A0A1F4UI28"/>
<evidence type="ECO:0000256" key="1">
    <source>
        <dbReference type="SAM" id="Phobius"/>
    </source>
</evidence>
<evidence type="ECO:0000313" key="3">
    <source>
        <dbReference type="Proteomes" id="UP000176583"/>
    </source>
</evidence>
<proteinExistence type="predicted"/>
<keyword evidence="1" id="KW-0472">Membrane</keyword>
<accession>A0A1F4UI28</accession>
<dbReference type="STRING" id="1802613.A2V54_03800"/>
<organism evidence="2 3">
    <name type="scientific">candidate division WWE3 bacterium RBG_19FT_COMBO_53_11</name>
    <dbReference type="NCBI Taxonomy" id="1802613"/>
    <lineage>
        <taxon>Bacteria</taxon>
        <taxon>Katanobacteria</taxon>
    </lineage>
</organism>
<reference evidence="2 3" key="1">
    <citation type="journal article" date="2016" name="Nat. Commun.">
        <title>Thousands of microbial genomes shed light on interconnected biogeochemical processes in an aquifer system.</title>
        <authorList>
            <person name="Anantharaman K."/>
            <person name="Brown C.T."/>
            <person name="Hug L.A."/>
            <person name="Sharon I."/>
            <person name="Castelle C.J."/>
            <person name="Probst A.J."/>
            <person name="Thomas B.C."/>
            <person name="Singh A."/>
            <person name="Wilkins M.J."/>
            <person name="Karaoz U."/>
            <person name="Brodie E.L."/>
            <person name="Williams K.H."/>
            <person name="Hubbard S.S."/>
            <person name="Banfield J.F."/>
        </authorList>
    </citation>
    <scope>NUCLEOTIDE SEQUENCE [LARGE SCALE GENOMIC DNA]</scope>
</reference>
<keyword evidence="1" id="KW-0812">Transmembrane</keyword>
<keyword evidence="1" id="KW-1133">Transmembrane helix</keyword>
<evidence type="ECO:0000313" key="2">
    <source>
        <dbReference type="EMBL" id="OGC44586.1"/>
    </source>
</evidence>
<protein>
    <submittedName>
        <fullName evidence="2">Uncharacterized protein</fullName>
    </submittedName>
</protein>
<dbReference type="Proteomes" id="UP000176583">
    <property type="component" value="Unassembled WGS sequence"/>
</dbReference>
<dbReference type="EMBL" id="MEUW01000015">
    <property type="protein sequence ID" value="OGC44586.1"/>
    <property type="molecule type" value="Genomic_DNA"/>
</dbReference>
<gene>
    <name evidence="2" type="ORF">A2V54_03800</name>
</gene>